<evidence type="ECO:0000313" key="2">
    <source>
        <dbReference type="EMBL" id="EHQ03917.1"/>
    </source>
</evidence>
<dbReference type="RefSeq" id="WP_006990223.1">
    <property type="nucleotide sequence ID" value="NZ_JH594606.1"/>
</dbReference>
<gene>
    <name evidence="2" type="ORF">Gilli_3315</name>
</gene>
<feature type="domain" description="AMP-dependent synthetase/ligase" evidence="1">
    <location>
        <begin position="83"/>
        <end position="285"/>
    </location>
</feature>
<name>H2BV27_GILLR</name>
<dbReference type="Gene3D" id="3.40.50.12780">
    <property type="entry name" value="N-terminal domain of ligase-like"/>
    <property type="match status" value="1"/>
</dbReference>
<dbReference type="eggNOG" id="COG1541">
    <property type="taxonomic scope" value="Bacteria"/>
</dbReference>
<dbReference type="AlphaFoldDB" id="H2BV27"/>
<dbReference type="Gene3D" id="3.30.300.30">
    <property type="match status" value="1"/>
</dbReference>
<dbReference type="InterPro" id="IPR042099">
    <property type="entry name" value="ANL_N_sf"/>
</dbReference>
<reference evidence="3" key="1">
    <citation type="journal article" date="2012" name="Stand. Genomic Sci.">
        <title>Genome sequence of the Antarctic rhodopsins-containing flavobacterium Gillisia limnaea type strain (R-8282(T)).</title>
        <authorList>
            <person name="Riedel T."/>
            <person name="Held B."/>
            <person name="Nolan M."/>
            <person name="Lucas S."/>
            <person name="Lapidus A."/>
            <person name="Tice H."/>
            <person name="Del Rio T.G."/>
            <person name="Cheng J.F."/>
            <person name="Han C."/>
            <person name="Tapia R."/>
            <person name="Goodwin L.A."/>
            <person name="Pitluck S."/>
            <person name="Liolios K."/>
            <person name="Mavromatis K."/>
            <person name="Pagani I."/>
            <person name="Ivanova N."/>
            <person name="Mikhailova N."/>
            <person name="Pati A."/>
            <person name="Chen A."/>
            <person name="Palaniappan K."/>
            <person name="Land M."/>
            <person name="Rohde M."/>
            <person name="Tindall B.J."/>
            <person name="Detter J.C."/>
            <person name="Goker M."/>
            <person name="Bristow J."/>
            <person name="Eisen J.A."/>
            <person name="Markowitz V."/>
            <person name="Hugenholtz P."/>
            <person name="Kyrpides N.C."/>
            <person name="Klenk H.P."/>
            <person name="Woyke T."/>
        </authorList>
    </citation>
    <scope>NUCLEOTIDE SEQUENCE [LARGE SCALE GENOMIC DNA]</scope>
    <source>
        <strain evidence="3">DSM 15749 / LMG 21470 / R-8282</strain>
    </source>
</reference>
<dbReference type="InterPro" id="IPR000873">
    <property type="entry name" value="AMP-dep_synth/lig_dom"/>
</dbReference>
<dbReference type="SUPFAM" id="SSF56801">
    <property type="entry name" value="Acetyl-CoA synthetase-like"/>
    <property type="match status" value="1"/>
</dbReference>
<dbReference type="PANTHER" id="PTHR43845:SF1">
    <property type="entry name" value="BLR5969 PROTEIN"/>
    <property type="match status" value="1"/>
</dbReference>
<evidence type="ECO:0000259" key="1">
    <source>
        <dbReference type="Pfam" id="PF00501"/>
    </source>
</evidence>
<dbReference type="OrthoDB" id="580775at2"/>
<keyword evidence="2" id="KW-0436">Ligase</keyword>
<keyword evidence="3" id="KW-1185">Reference proteome</keyword>
<dbReference type="Proteomes" id="UP000003844">
    <property type="component" value="Unassembled WGS sequence"/>
</dbReference>
<dbReference type="Pfam" id="PF00501">
    <property type="entry name" value="AMP-binding"/>
    <property type="match status" value="1"/>
</dbReference>
<dbReference type="EMBL" id="JH594606">
    <property type="protein sequence ID" value="EHQ03917.1"/>
    <property type="molecule type" value="Genomic_DNA"/>
</dbReference>
<evidence type="ECO:0000313" key="3">
    <source>
        <dbReference type="Proteomes" id="UP000003844"/>
    </source>
</evidence>
<dbReference type="STRING" id="865937.Gilli_3315"/>
<dbReference type="GO" id="GO:0016874">
    <property type="term" value="F:ligase activity"/>
    <property type="evidence" value="ECO:0007669"/>
    <property type="project" value="UniProtKB-KW"/>
</dbReference>
<accession>H2BV27</accession>
<sequence length="426" mass="48230">MLDLSRTSIQNIRKIQWLELQKQLLYLQGNSTFYKRKFKEFDIDVKQIGAYEDLRRIPITSKEDLQIFNEDFICVPKTEIIDFVTTSGTLGKPVNLALNEPDLERLALNEMRSFELVGVKKEDVVQITTTLDRRFMAGMAYFLGLRKLGAGIVRTGSGLPQLQWDSIERFQPKYLVAVPSFLLKMIEYAIEHNIDYKKSSLKAAVCIGEPIQNLDTNLNALGTKISELWDIELFSTYASTEMATAFTECEIHNGNHIQPDLIFTEILNEAGDPVKEGEPGELVITTLQNQTMPLVRFATGDILSFSEESCKCGRNTLRLSALIGRKSQMMKLKGTSIYPQNIIEVVHDFNEIKNFVIEAKRGSAGLDEVIVKIPDTVSTDHLLLLQDAFKAKILVTPIIERVPEAVINELKFQKDAGKAKIFIDYR</sequence>
<dbReference type="HOGENOM" id="CLU_035301_1_2_10"/>
<organism evidence="2 3">
    <name type="scientific">Gillisia limnaea (strain DSM 15749 / LMG 21470 / R-8282)</name>
    <dbReference type="NCBI Taxonomy" id="865937"/>
    <lineage>
        <taxon>Bacteria</taxon>
        <taxon>Pseudomonadati</taxon>
        <taxon>Bacteroidota</taxon>
        <taxon>Flavobacteriia</taxon>
        <taxon>Flavobacteriales</taxon>
        <taxon>Flavobacteriaceae</taxon>
        <taxon>Gillisia</taxon>
    </lineage>
</organism>
<dbReference type="PANTHER" id="PTHR43845">
    <property type="entry name" value="BLR5969 PROTEIN"/>
    <property type="match status" value="1"/>
</dbReference>
<protein>
    <submittedName>
        <fullName evidence="2">AMP-dependent synthetase and ligase</fullName>
    </submittedName>
</protein>
<proteinExistence type="predicted"/>
<dbReference type="InterPro" id="IPR045851">
    <property type="entry name" value="AMP-bd_C_sf"/>
</dbReference>